<evidence type="ECO:0000256" key="6">
    <source>
        <dbReference type="ARBA" id="ARBA00023098"/>
    </source>
</evidence>
<dbReference type="NCBIfam" id="TIGR00023">
    <property type="entry name" value="glycerol-3-phosphate 1-O-acyltransferase PlsY"/>
    <property type="match status" value="1"/>
</dbReference>
<evidence type="ECO:0000256" key="2">
    <source>
        <dbReference type="ARBA" id="ARBA00022516"/>
    </source>
</evidence>
<protein>
    <recommendedName>
        <fullName evidence="10">Glycerol-3-phosphate acyltransferase</fullName>
    </recommendedName>
    <alternativeName>
        <fullName evidence="10">Acyl-PO4 G3P acyltransferase</fullName>
    </alternativeName>
    <alternativeName>
        <fullName evidence="10">Acyl-phosphate--glycerol-3-phosphate acyltransferase</fullName>
    </alternativeName>
    <alternativeName>
        <fullName evidence="10">G3P acyltransferase</fullName>
        <shortName evidence="10">GPAT</shortName>
        <ecNumber evidence="10">2.3.1.275</ecNumber>
    </alternativeName>
    <alternativeName>
        <fullName evidence="10">Lysophosphatidic acid synthase</fullName>
        <shortName evidence="10">LPA synthase</shortName>
    </alternativeName>
</protein>
<comment type="function">
    <text evidence="10">Catalyzes the transfer of an acyl group from acyl-phosphate (acyl-PO(4)) to glycerol-3-phosphate (G3P) to form lysophosphatidic acid (LPA). This enzyme utilizes acyl-phosphate as fatty acyl donor, but not acyl-CoA or acyl-ACP.</text>
</comment>
<comment type="subunit">
    <text evidence="10">Probably interacts with PlsX.</text>
</comment>
<feature type="transmembrane region" description="Helical" evidence="10">
    <location>
        <begin position="12"/>
        <end position="31"/>
    </location>
</feature>
<dbReference type="EMBL" id="BAABBO010000009">
    <property type="protein sequence ID" value="GAA3960134.1"/>
    <property type="molecule type" value="Genomic_DNA"/>
</dbReference>
<comment type="catalytic activity">
    <reaction evidence="10">
        <text>an acyl phosphate + sn-glycerol 3-phosphate = a 1-acyl-sn-glycero-3-phosphate + phosphate</text>
        <dbReference type="Rhea" id="RHEA:34075"/>
        <dbReference type="ChEBI" id="CHEBI:43474"/>
        <dbReference type="ChEBI" id="CHEBI:57597"/>
        <dbReference type="ChEBI" id="CHEBI:57970"/>
        <dbReference type="ChEBI" id="CHEBI:59918"/>
        <dbReference type="EC" id="2.3.1.275"/>
    </reaction>
</comment>
<evidence type="ECO:0000256" key="3">
    <source>
        <dbReference type="ARBA" id="ARBA00022679"/>
    </source>
</evidence>
<evidence type="ECO:0000313" key="12">
    <source>
        <dbReference type="Proteomes" id="UP001501337"/>
    </source>
</evidence>
<dbReference type="SMART" id="SM01207">
    <property type="entry name" value="G3P_acyltransf"/>
    <property type="match status" value="1"/>
</dbReference>
<feature type="transmembrane region" description="Helical" evidence="10">
    <location>
        <begin position="112"/>
        <end position="134"/>
    </location>
</feature>
<comment type="caution">
    <text evidence="11">The sequence shown here is derived from an EMBL/GenBank/DDBJ whole genome shotgun (WGS) entry which is preliminary data.</text>
</comment>
<organism evidence="11 12">
    <name type="scientific">Allohahella marinimesophila</name>
    <dbReference type="NCBI Taxonomy" id="1054972"/>
    <lineage>
        <taxon>Bacteria</taxon>
        <taxon>Pseudomonadati</taxon>
        <taxon>Pseudomonadota</taxon>
        <taxon>Gammaproteobacteria</taxon>
        <taxon>Oceanospirillales</taxon>
        <taxon>Hahellaceae</taxon>
        <taxon>Allohahella</taxon>
    </lineage>
</organism>
<dbReference type="RefSeq" id="WP_344805458.1">
    <property type="nucleotide sequence ID" value="NZ_BAABBO010000009.1"/>
</dbReference>
<dbReference type="PANTHER" id="PTHR30309">
    <property type="entry name" value="INNER MEMBRANE PROTEIN YGIH"/>
    <property type="match status" value="1"/>
</dbReference>
<feature type="transmembrane region" description="Helical" evidence="10">
    <location>
        <begin position="83"/>
        <end position="100"/>
    </location>
</feature>
<dbReference type="Pfam" id="PF02660">
    <property type="entry name" value="G3P_acyltransf"/>
    <property type="match status" value="1"/>
</dbReference>
<comment type="subcellular location">
    <subcellularLocation>
        <location evidence="10">Cell membrane</location>
        <topology evidence="10">Multi-pass membrane protein</topology>
    </subcellularLocation>
</comment>
<evidence type="ECO:0000256" key="8">
    <source>
        <dbReference type="ARBA" id="ARBA00023209"/>
    </source>
</evidence>
<evidence type="ECO:0000313" key="11">
    <source>
        <dbReference type="EMBL" id="GAA3960134.1"/>
    </source>
</evidence>
<feature type="transmembrane region" description="Helical" evidence="10">
    <location>
        <begin position="154"/>
        <end position="176"/>
    </location>
</feature>
<reference evidence="12" key="1">
    <citation type="journal article" date="2019" name="Int. J. Syst. Evol. Microbiol.">
        <title>The Global Catalogue of Microorganisms (GCM) 10K type strain sequencing project: providing services to taxonomists for standard genome sequencing and annotation.</title>
        <authorList>
            <consortium name="The Broad Institute Genomics Platform"/>
            <consortium name="The Broad Institute Genome Sequencing Center for Infectious Disease"/>
            <person name="Wu L."/>
            <person name="Ma J."/>
        </authorList>
    </citation>
    <scope>NUCLEOTIDE SEQUENCE [LARGE SCALE GENOMIC DNA]</scope>
    <source>
        <strain evidence="12">JCM 17555</strain>
    </source>
</reference>
<keyword evidence="8 10" id="KW-0594">Phospholipid biosynthesis</keyword>
<keyword evidence="4 10" id="KW-0812">Transmembrane</keyword>
<proteinExistence type="inferred from homology"/>
<keyword evidence="1 10" id="KW-1003">Cell membrane</keyword>
<evidence type="ECO:0000256" key="9">
    <source>
        <dbReference type="ARBA" id="ARBA00023264"/>
    </source>
</evidence>
<gene>
    <name evidence="10 11" type="primary">plsY</name>
    <name evidence="11" type="ORF">GCM10022278_17860</name>
</gene>
<keyword evidence="5 10" id="KW-1133">Transmembrane helix</keyword>
<evidence type="ECO:0000256" key="4">
    <source>
        <dbReference type="ARBA" id="ARBA00022692"/>
    </source>
</evidence>
<sequence length="193" mass="20336">MVSTGFMICLPLAYLLGSSMGAYLVCAMFGLPSPSESGSRNPGATNVYRLGGLLPAALTLLWDAGKGALAVGIGRLAGLEAEYLGLVAIAAVLGHILPIYHKFQGGKGVATMLGTGLALAFSTSLILAIVWWTLLLWKRISSLASLAAAGLAPWVAYFFNPEFTLFFVVLSLVLVIRHRDNIIALAKGKEQSL</sequence>
<evidence type="ECO:0000256" key="1">
    <source>
        <dbReference type="ARBA" id="ARBA00022475"/>
    </source>
</evidence>
<evidence type="ECO:0000256" key="10">
    <source>
        <dbReference type="HAMAP-Rule" id="MF_01043"/>
    </source>
</evidence>
<keyword evidence="3 10" id="KW-0808">Transferase</keyword>
<dbReference type="EC" id="2.3.1.275" evidence="10"/>
<dbReference type="InterPro" id="IPR003811">
    <property type="entry name" value="G3P_acylTferase_PlsY"/>
</dbReference>
<comment type="pathway">
    <text evidence="10">Lipid metabolism; phospholipid metabolism.</text>
</comment>
<evidence type="ECO:0000256" key="5">
    <source>
        <dbReference type="ARBA" id="ARBA00022989"/>
    </source>
</evidence>
<keyword evidence="6 10" id="KW-0443">Lipid metabolism</keyword>
<evidence type="ECO:0000256" key="7">
    <source>
        <dbReference type="ARBA" id="ARBA00023136"/>
    </source>
</evidence>
<comment type="similarity">
    <text evidence="10">Belongs to the PlsY family.</text>
</comment>
<keyword evidence="12" id="KW-1185">Reference proteome</keyword>
<keyword evidence="7 10" id="KW-0472">Membrane</keyword>
<name>A0ABP7P5S6_9GAMM</name>
<keyword evidence="2 10" id="KW-0444">Lipid biosynthesis</keyword>
<dbReference type="HAMAP" id="MF_01043">
    <property type="entry name" value="PlsY"/>
    <property type="match status" value="1"/>
</dbReference>
<keyword evidence="9 10" id="KW-1208">Phospholipid metabolism</keyword>
<dbReference type="PANTHER" id="PTHR30309:SF0">
    <property type="entry name" value="GLYCEROL-3-PHOSPHATE ACYLTRANSFERASE-RELATED"/>
    <property type="match status" value="1"/>
</dbReference>
<accession>A0ABP7P5S6</accession>
<dbReference type="Proteomes" id="UP001501337">
    <property type="component" value="Unassembled WGS sequence"/>
</dbReference>